<name>B8D2M3_DESA1</name>
<gene>
    <name evidence="4" type="ordered locus">DKAM_0285</name>
</gene>
<keyword evidence="2" id="KW-0812">Transmembrane</keyword>
<accession>B8D2M3</accession>
<sequence>MREMNGWRTVLVSIILSLIIAYIIGSLYPLPIVGLGRGNLVSTITKTSTRTVTETSTVTTTLTSEIYRTTTVTTTLSETIMSSTMVTFTSTTTIIEARELTSLELIIPSFRLVDEGGELMLAGRYIVLRYTSWRPVLIMVDAVNNTNYFYLTPFQITVPAVYAKLLEYDGLYYMEIYDVAEITDMISSRGLSRPILLFKALNDWACNIASSTSTINITDCRTTSIKVGAGTGATIIEAVVKYVNTSSIQYVSSLLYGDSQPRDLGNASWRLLQWLEENTSYDYVKADSNYSYIYDPITFANIRKGICTDYALFTATALINLSSSVYILVFNTTKVGHATAGIVIGGGFFILDQGLPPIELEDYFSSLESIIGGVLVGDVFLHEVWIENNTVKLLMIRTSLEDLLRKYPDTNTLDDVTPGFINELINVLRERYRYNPGARPTGCLEFNWGGFKYYSDIFAHEYAVYVADRLTGTLEANIVITDVDVPKSYTIRVCYQG</sequence>
<dbReference type="HOGENOM" id="CLU_551666_0_0_2"/>
<dbReference type="InterPro" id="IPR007562">
    <property type="entry name" value="Transglutaminase-like_domain"/>
</dbReference>
<evidence type="ECO:0000256" key="1">
    <source>
        <dbReference type="ARBA" id="ARBA00007458"/>
    </source>
</evidence>
<dbReference type="KEGG" id="dka:DKAM_0285"/>
<protein>
    <submittedName>
        <fullName evidence="4">Predicted calcium-binding protein</fullName>
    </submittedName>
</protein>
<feature type="transmembrane region" description="Helical" evidence="2">
    <location>
        <begin position="6"/>
        <end position="30"/>
    </location>
</feature>
<proteinExistence type="inferred from homology"/>
<keyword evidence="2" id="KW-1133">Transmembrane helix</keyword>
<dbReference type="AlphaFoldDB" id="B8D2M3"/>
<comment type="similarity">
    <text evidence="1">Belongs to the UPF0252 family.</text>
</comment>
<evidence type="ECO:0000259" key="3">
    <source>
        <dbReference type="Pfam" id="PF04473"/>
    </source>
</evidence>
<evidence type="ECO:0000313" key="5">
    <source>
        <dbReference type="Proteomes" id="UP000006903"/>
    </source>
</evidence>
<dbReference type="Proteomes" id="UP000006903">
    <property type="component" value="Chromosome"/>
</dbReference>
<dbReference type="Pfam" id="PF04473">
    <property type="entry name" value="DUF553"/>
    <property type="match status" value="1"/>
</dbReference>
<reference evidence="4 5" key="1">
    <citation type="journal article" date="2009" name="J. Bacteriol.">
        <title>Complete genome sequence of the anaerobic, protein-degrading hyperthermophilic crenarchaeon Desulfurococcus kamchatkensis.</title>
        <authorList>
            <person name="Ravin N.V."/>
            <person name="Mardanov A.V."/>
            <person name="Beletsky A.V."/>
            <person name="Kublanov I.V."/>
            <person name="Kolganova T.V."/>
            <person name="Lebedinsky A.V."/>
            <person name="Chernyh N.A."/>
            <person name="Bonch-Osmolovskaya E.A."/>
            <person name="Skryabin K.G."/>
        </authorList>
    </citation>
    <scope>NUCLEOTIDE SEQUENCE [LARGE SCALE GENOMIC DNA]</scope>
    <source>
        <strain evidence="5">DSM 18924 / JCM 16383 / VKM B-2413 / 1221n</strain>
    </source>
</reference>
<dbReference type="EMBL" id="CP001140">
    <property type="protein sequence ID" value="ACL10611.1"/>
    <property type="molecule type" value="Genomic_DNA"/>
</dbReference>
<feature type="domain" description="Transglutaminase-like" evidence="3">
    <location>
        <begin position="261"/>
        <end position="365"/>
    </location>
</feature>
<dbReference type="eggNOG" id="arCOG02164">
    <property type="taxonomic scope" value="Archaea"/>
</dbReference>
<evidence type="ECO:0000313" key="4">
    <source>
        <dbReference type="EMBL" id="ACL10611.1"/>
    </source>
</evidence>
<organism evidence="4 5">
    <name type="scientific">Desulfurococcus amylolyticus (strain DSM 18924 / JCM 16383 / VKM B-2413 / 1221n)</name>
    <name type="common">Desulfurococcus kamchatkensis</name>
    <dbReference type="NCBI Taxonomy" id="490899"/>
    <lineage>
        <taxon>Archaea</taxon>
        <taxon>Thermoproteota</taxon>
        <taxon>Thermoprotei</taxon>
        <taxon>Desulfurococcales</taxon>
        <taxon>Desulfurococcaceae</taxon>
        <taxon>Desulfurococcus</taxon>
    </lineage>
</organism>
<dbReference type="STRING" id="490899.DKAM_0285"/>
<evidence type="ECO:0000256" key="2">
    <source>
        <dbReference type="SAM" id="Phobius"/>
    </source>
</evidence>
<keyword evidence="2" id="KW-0472">Membrane</keyword>